<comment type="caution">
    <text evidence="2">The sequence shown here is derived from an EMBL/GenBank/DDBJ whole genome shotgun (WGS) entry which is preliminary data.</text>
</comment>
<dbReference type="Proteomes" id="UP001501153">
    <property type="component" value="Unassembled WGS sequence"/>
</dbReference>
<feature type="signal peptide" evidence="1">
    <location>
        <begin position="1"/>
        <end position="23"/>
    </location>
</feature>
<keyword evidence="1" id="KW-0732">Signal</keyword>
<evidence type="ECO:0000313" key="2">
    <source>
        <dbReference type="EMBL" id="GAA4351032.1"/>
    </source>
</evidence>
<feature type="chain" id="PRO_5046180526" description="DUF3828 domain-containing protein" evidence="1">
    <location>
        <begin position="24"/>
        <end position="145"/>
    </location>
</feature>
<protein>
    <recommendedName>
        <fullName evidence="4">DUF3828 domain-containing protein</fullName>
    </recommendedName>
</protein>
<name>A0ABP8I4I5_9BACT</name>
<gene>
    <name evidence="2" type="ORF">GCM10023185_09370</name>
</gene>
<dbReference type="EMBL" id="BAABGZ010000013">
    <property type="protein sequence ID" value="GAA4351032.1"/>
    <property type="molecule type" value="Genomic_DNA"/>
</dbReference>
<dbReference type="Gene3D" id="3.10.450.50">
    <property type="match status" value="1"/>
</dbReference>
<organism evidence="2 3">
    <name type="scientific">Hymenobacter saemangeumensis</name>
    <dbReference type="NCBI Taxonomy" id="1084522"/>
    <lineage>
        <taxon>Bacteria</taxon>
        <taxon>Pseudomonadati</taxon>
        <taxon>Bacteroidota</taxon>
        <taxon>Cytophagia</taxon>
        <taxon>Cytophagales</taxon>
        <taxon>Hymenobacteraceae</taxon>
        <taxon>Hymenobacter</taxon>
    </lineage>
</organism>
<sequence length="145" mass="16390">MKSKLLTFLLFIGSVFIANSIRAQNKPTDKQAIGMLIEFYSAYITVIADSKSPADLKELEALSKKYCTTGLLRKINAQYVSGRMDSDFFTHTQDASLSMLKSMAFSKDVKRLNGYTLYFSDSYNKHIIHLTVTKQGGKYKISDVY</sequence>
<evidence type="ECO:0000313" key="3">
    <source>
        <dbReference type="Proteomes" id="UP001501153"/>
    </source>
</evidence>
<evidence type="ECO:0000256" key="1">
    <source>
        <dbReference type="SAM" id="SignalP"/>
    </source>
</evidence>
<dbReference type="RefSeq" id="WP_345234311.1">
    <property type="nucleotide sequence ID" value="NZ_BAABGZ010000013.1"/>
</dbReference>
<reference evidence="3" key="1">
    <citation type="journal article" date="2019" name="Int. J. Syst. Evol. Microbiol.">
        <title>The Global Catalogue of Microorganisms (GCM) 10K type strain sequencing project: providing services to taxonomists for standard genome sequencing and annotation.</title>
        <authorList>
            <consortium name="The Broad Institute Genomics Platform"/>
            <consortium name="The Broad Institute Genome Sequencing Center for Infectious Disease"/>
            <person name="Wu L."/>
            <person name="Ma J."/>
        </authorList>
    </citation>
    <scope>NUCLEOTIDE SEQUENCE [LARGE SCALE GENOMIC DNA]</scope>
    <source>
        <strain evidence="3">JCM 17923</strain>
    </source>
</reference>
<accession>A0ABP8I4I5</accession>
<evidence type="ECO:0008006" key="4">
    <source>
        <dbReference type="Google" id="ProtNLM"/>
    </source>
</evidence>
<keyword evidence="3" id="KW-1185">Reference proteome</keyword>
<proteinExistence type="predicted"/>